<gene>
    <name evidence="1" type="ORF">RSPPHO_00076</name>
</gene>
<dbReference type="PATRIC" id="fig|1150469.3.peg.115"/>
<dbReference type="EMBL" id="HE663493">
    <property type="protein sequence ID" value="CCG06702.1"/>
    <property type="molecule type" value="Genomic_DNA"/>
</dbReference>
<dbReference type="KEGG" id="rpm:RSPPHO_00076"/>
<keyword evidence="2" id="KW-1185">Reference proteome</keyword>
<organism evidence="1 2">
    <name type="scientific">Pararhodospirillum photometricum DSM 122</name>
    <dbReference type="NCBI Taxonomy" id="1150469"/>
    <lineage>
        <taxon>Bacteria</taxon>
        <taxon>Pseudomonadati</taxon>
        <taxon>Pseudomonadota</taxon>
        <taxon>Alphaproteobacteria</taxon>
        <taxon>Rhodospirillales</taxon>
        <taxon>Rhodospirillaceae</taxon>
        <taxon>Pararhodospirillum</taxon>
    </lineage>
</organism>
<dbReference type="STRING" id="1150469.RSPPHO_00076"/>
<sequence length="67" mass="7258">MGVVMTDVTPCHNCPVARAADTYARIIGAYHTEQVSLQEVDAARDYLDALVADALKGDATDHLRERG</sequence>
<protein>
    <submittedName>
        <fullName evidence="1">Uncharacterized protein</fullName>
    </submittedName>
</protein>
<reference evidence="1 2" key="1">
    <citation type="submission" date="2012-02" db="EMBL/GenBank/DDBJ databases">
        <title>Shotgun genome sequence of Phaeospirillum photometricum DSM 122.</title>
        <authorList>
            <person name="Duquesne K."/>
            <person name="Sturgis J."/>
        </authorList>
    </citation>
    <scope>NUCLEOTIDE SEQUENCE [LARGE SCALE GENOMIC DNA]</scope>
    <source>
        <strain evidence="2">DSM122</strain>
    </source>
</reference>
<dbReference type="HOGENOM" id="CLU_2809644_0_0_5"/>
<name>H6SIS5_PARPM</name>
<evidence type="ECO:0000313" key="1">
    <source>
        <dbReference type="EMBL" id="CCG06702.1"/>
    </source>
</evidence>
<dbReference type="Proteomes" id="UP000033220">
    <property type="component" value="Chromosome DSM 122"/>
</dbReference>
<proteinExistence type="predicted"/>
<dbReference type="AlphaFoldDB" id="H6SIS5"/>
<accession>H6SIS5</accession>
<evidence type="ECO:0000313" key="2">
    <source>
        <dbReference type="Proteomes" id="UP000033220"/>
    </source>
</evidence>